<reference evidence="2 3" key="1">
    <citation type="submission" date="2024-10" db="EMBL/GenBank/DDBJ databases">
        <title>The Natural Products Discovery Center: Release of the First 8490 Sequenced Strains for Exploring Actinobacteria Biosynthetic Diversity.</title>
        <authorList>
            <person name="Kalkreuter E."/>
            <person name="Kautsar S.A."/>
            <person name="Yang D."/>
            <person name="Bader C.D."/>
            <person name="Teijaro C.N."/>
            <person name="Fluegel L."/>
            <person name="Davis C.M."/>
            <person name="Simpson J.R."/>
            <person name="Lauterbach L."/>
            <person name="Steele A.D."/>
            <person name="Gui C."/>
            <person name="Meng S."/>
            <person name="Li G."/>
            <person name="Viehrig K."/>
            <person name="Ye F."/>
            <person name="Su P."/>
            <person name="Kiefer A.F."/>
            <person name="Nichols A."/>
            <person name="Cepeda A.J."/>
            <person name="Yan W."/>
            <person name="Fan B."/>
            <person name="Jiang Y."/>
            <person name="Adhikari A."/>
            <person name="Zheng C.-J."/>
            <person name="Schuster L."/>
            <person name="Cowan T.M."/>
            <person name="Smanski M.J."/>
            <person name="Chevrette M.G."/>
            <person name="De Carvalho L.P.S."/>
            <person name="Shen B."/>
        </authorList>
    </citation>
    <scope>NUCLEOTIDE SEQUENCE [LARGE SCALE GENOMIC DNA]</scope>
    <source>
        <strain evidence="2 3">NPDC077409</strain>
    </source>
</reference>
<keyword evidence="1" id="KW-0812">Transmembrane</keyword>
<organism evidence="2 3">
    <name type="scientific">Vreelandella lionensis</name>
    <dbReference type="NCBI Taxonomy" id="1144478"/>
    <lineage>
        <taxon>Bacteria</taxon>
        <taxon>Pseudomonadati</taxon>
        <taxon>Pseudomonadota</taxon>
        <taxon>Gammaproteobacteria</taxon>
        <taxon>Oceanospirillales</taxon>
        <taxon>Halomonadaceae</taxon>
        <taxon>Vreelandella</taxon>
    </lineage>
</organism>
<keyword evidence="1" id="KW-1133">Transmembrane helix</keyword>
<protein>
    <submittedName>
        <fullName evidence="2">Type II secretion system protein</fullName>
    </submittedName>
</protein>
<keyword evidence="3" id="KW-1185">Reference proteome</keyword>
<keyword evidence="1" id="KW-0472">Membrane</keyword>
<dbReference type="Proteomes" id="UP001614338">
    <property type="component" value="Unassembled WGS sequence"/>
</dbReference>
<dbReference type="EMBL" id="JBITWC010000013">
    <property type="protein sequence ID" value="MFI8750279.1"/>
    <property type="molecule type" value="Genomic_DNA"/>
</dbReference>
<dbReference type="Pfam" id="PF07963">
    <property type="entry name" value="N_methyl"/>
    <property type="match status" value="1"/>
</dbReference>
<accession>A0ABW8BSS0</accession>
<gene>
    <name evidence="2" type="ORF">ACIGG6_09765</name>
</gene>
<dbReference type="RefSeq" id="WP_399844189.1">
    <property type="nucleotide sequence ID" value="NZ_JBITWC010000013.1"/>
</dbReference>
<sequence length="231" mass="24983">MTKITLTRQRGFTLLEMSMALIVVALIISAVTLGSNLQRNTVYQHMATSFVRGWQLAFLSHVDRVGVAPGDNQTTPTGKVNGADDSELCNLDLRNAMYAAGVTMPQGRSEGFETHYGYLDSNGNPQDVSACFLNTEWSVPGSSAGSYVVQRKNVLVLEGLTPDLARMLDSLVDGNADARFGSFREESQAALTTTSSEEWSLESGVAYGSATATNLDESQIATLTAYYLMDR</sequence>
<dbReference type="NCBIfam" id="TIGR02532">
    <property type="entry name" value="IV_pilin_GFxxxE"/>
    <property type="match status" value="1"/>
</dbReference>
<proteinExistence type="predicted"/>
<evidence type="ECO:0000313" key="2">
    <source>
        <dbReference type="EMBL" id="MFI8750279.1"/>
    </source>
</evidence>
<evidence type="ECO:0000256" key="1">
    <source>
        <dbReference type="SAM" id="Phobius"/>
    </source>
</evidence>
<evidence type="ECO:0000313" key="3">
    <source>
        <dbReference type="Proteomes" id="UP001614338"/>
    </source>
</evidence>
<dbReference type="PROSITE" id="PS00409">
    <property type="entry name" value="PROKAR_NTER_METHYL"/>
    <property type="match status" value="1"/>
</dbReference>
<feature type="transmembrane region" description="Helical" evidence="1">
    <location>
        <begin position="12"/>
        <end position="34"/>
    </location>
</feature>
<dbReference type="InterPro" id="IPR012902">
    <property type="entry name" value="N_methyl_site"/>
</dbReference>
<name>A0ABW8BSS0_9GAMM</name>
<comment type="caution">
    <text evidence="2">The sequence shown here is derived from an EMBL/GenBank/DDBJ whole genome shotgun (WGS) entry which is preliminary data.</text>
</comment>